<dbReference type="GO" id="GO:0000156">
    <property type="term" value="F:phosphorelay response regulator activity"/>
    <property type="evidence" value="ECO:0007669"/>
    <property type="project" value="InterPro"/>
</dbReference>
<dbReference type="SUPFAM" id="SSF52172">
    <property type="entry name" value="CheY-like"/>
    <property type="match status" value="1"/>
</dbReference>
<feature type="modified residue" description="4-aspartylphosphate" evidence="1">
    <location>
        <position position="55"/>
    </location>
</feature>
<dbReference type="EMBL" id="QKLU01000003">
    <property type="protein sequence ID" value="PYF74849.1"/>
    <property type="molecule type" value="Genomic_DNA"/>
</dbReference>
<dbReference type="RefSeq" id="WP_110829667.1">
    <property type="nucleotide sequence ID" value="NZ_QKLU01000003.1"/>
</dbReference>
<keyword evidence="1" id="KW-0597">Phosphoprotein</keyword>
<feature type="domain" description="Response regulatory" evidence="2">
    <location>
        <begin position="2"/>
        <end position="115"/>
    </location>
</feature>
<dbReference type="Pfam" id="PF04397">
    <property type="entry name" value="LytTR"/>
    <property type="match status" value="1"/>
</dbReference>
<dbReference type="Pfam" id="PF00072">
    <property type="entry name" value="Response_reg"/>
    <property type="match status" value="1"/>
</dbReference>
<dbReference type="InterPro" id="IPR001789">
    <property type="entry name" value="Sig_transdc_resp-reg_receiver"/>
</dbReference>
<gene>
    <name evidence="4" type="ORF">B0O44_103295</name>
</gene>
<protein>
    <submittedName>
        <fullName evidence="4">LytTR family two component transcriptional regulator</fullName>
    </submittedName>
</protein>
<dbReference type="AlphaFoldDB" id="A0A318UT98"/>
<dbReference type="PANTHER" id="PTHR37299:SF1">
    <property type="entry name" value="STAGE 0 SPORULATION PROTEIN A HOMOLOG"/>
    <property type="match status" value="1"/>
</dbReference>
<evidence type="ECO:0000256" key="1">
    <source>
        <dbReference type="PROSITE-ProRule" id="PRU00169"/>
    </source>
</evidence>
<dbReference type="SMART" id="SM00448">
    <property type="entry name" value="REC"/>
    <property type="match status" value="1"/>
</dbReference>
<organism evidence="4 5">
    <name type="scientific">Pedobacter nutrimenti</name>
    <dbReference type="NCBI Taxonomy" id="1241337"/>
    <lineage>
        <taxon>Bacteria</taxon>
        <taxon>Pseudomonadati</taxon>
        <taxon>Bacteroidota</taxon>
        <taxon>Sphingobacteriia</taxon>
        <taxon>Sphingobacteriales</taxon>
        <taxon>Sphingobacteriaceae</taxon>
        <taxon>Pedobacter</taxon>
    </lineage>
</organism>
<dbReference type="OrthoDB" id="9787344at2"/>
<evidence type="ECO:0000259" key="2">
    <source>
        <dbReference type="PROSITE" id="PS50110"/>
    </source>
</evidence>
<evidence type="ECO:0000313" key="4">
    <source>
        <dbReference type="EMBL" id="PYF74849.1"/>
    </source>
</evidence>
<dbReference type="InterPro" id="IPR011006">
    <property type="entry name" value="CheY-like_superfamily"/>
</dbReference>
<dbReference type="InterPro" id="IPR046947">
    <property type="entry name" value="LytR-like"/>
</dbReference>
<dbReference type="Gene3D" id="3.40.50.2300">
    <property type="match status" value="1"/>
</dbReference>
<comment type="caution">
    <text evidence="4">The sequence shown here is derived from an EMBL/GenBank/DDBJ whole genome shotgun (WGS) entry which is preliminary data.</text>
</comment>
<dbReference type="GO" id="GO:0003677">
    <property type="term" value="F:DNA binding"/>
    <property type="evidence" value="ECO:0007669"/>
    <property type="project" value="InterPro"/>
</dbReference>
<dbReference type="Gene3D" id="2.40.50.1020">
    <property type="entry name" value="LytTr DNA-binding domain"/>
    <property type="match status" value="1"/>
</dbReference>
<reference evidence="4 5" key="1">
    <citation type="submission" date="2018-06" db="EMBL/GenBank/DDBJ databases">
        <title>Genomic Encyclopedia of Archaeal and Bacterial Type Strains, Phase II (KMG-II): from individual species to whole genera.</title>
        <authorList>
            <person name="Goeker M."/>
        </authorList>
    </citation>
    <scope>NUCLEOTIDE SEQUENCE [LARGE SCALE GENOMIC DNA]</scope>
    <source>
        <strain evidence="4 5">DSM 27372</strain>
    </source>
</reference>
<dbReference type="PROSITE" id="PS50930">
    <property type="entry name" value="HTH_LYTTR"/>
    <property type="match status" value="1"/>
</dbReference>
<evidence type="ECO:0000313" key="5">
    <source>
        <dbReference type="Proteomes" id="UP000248198"/>
    </source>
</evidence>
<dbReference type="FunFam" id="3.40.50.2300:FF:000361">
    <property type="entry name" value="Two-component system response regulator"/>
    <property type="match status" value="1"/>
</dbReference>
<evidence type="ECO:0000259" key="3">
    <source>
        <dbReference type="PROSITE" id="PS50930"/>
    </source>
</evidence>
<dbReference type="SMART" id="SM00850">
    <property type="entry name" value="LytTR"/>
    <property type="match status" value="1"/>
</dbReference>
<proteinExistence type="predicted"/>
<dbReference type="PANTHER" id="PTHR37299">
    <property type="entry name" value="TRANSCRIPTIONAL REGULATOR-RELATED"/>
    <property type="match status" value="1"/>
</dbReference>
<accession>A0A318UT98</accession>
<keyword evidence="5" id="KW-1185">Reference proteome</keyword>
<sequence length="252" mass="30066">MKVLIIEDERHNAKRLKTILTEIDPEIRVVAILEGINESISWFREQTEPDLIFTDVRLTDGLCFDIFSKVRPNCPIIFTSAFDEYALRAFKVNSIDYLLKPVKKVELEKSIHKFKTNKQAPNLTQVLDDVAAILKQQQKNYRTRFLVPNRDSFYTVRIEEIAYFYTEYRTTRAVMNHKQHHIIPFTMEELEEQLDPEVFFRISRQYLINYKSISHIHNYFNGKLHIVLKPEPSEKIIISRDKSRVFKQWLDR</sequence>
<name>A0A318UT98_9SPHI</name>
<dbReference type="PROSITE" id="PS50110">
    <property type="entry name" value="RESPONSE_REGULATORY"/>
    <property type="match status" value="1"/>
</dbReference>
<feature type="domain" description="HTH LytTR-type" evidence="3">
    <location>
        <begin position="145"/>
        <end position="252"/>
    </location>
</feature>
<dbReference type="Proteomes" id="UP000248198">
    <property type="component" value="Unassembled WGS sequence"/>
</dbReference>
<dbReference type="InterPro" id="IPR007492">
    <property type="entry name" value="LytTR_DNA-bd_dom"/>
</dbReference>